<organism evidence="3 4">
    <name type="scientific">Helobdella robusta</name>
    <name type="common">Californian leech</name>
    <dbReference type="NCBI Taxonomy" id="6412"/>
    <lineage>
        <taxon>Eukaryota</taxon>
        <taxon>Metazoa</taxon>
        <taxon>Spiralia</taxon>
        <taxon>Lophotrochozoa</taxon>
        <taxon>Annelida</taxon>
        <taxon>Clitellata</taxon>
        <taxon>Hirudinea</taxon>
        <taxon>Rhynchobdellida</taxon>
        <taxon>Glossiphoniidae</taxon>
        <taxon>Helobdella</taxon>
    </lineage>
</organism>
<dbReference type="PANTHER" id="PTHR46780">
    <property type="entry name" value="PROTEIN EVA-1"/>
    <property type="match status" value="1"/>
</dbReference>
<keyword evidence="4" id="KW-1185">Reference proteome</keyword>
<dbReference type="EMBL" id="KB096275">
    <property type="protein sequence ID" value="ESO06908.1"/>
    <property type="molecule type" value="Genomic_DNA"/>
</dbReference>
<evidence type="ECO:0000313" key="2">
    <source>
        <dbReference type="EMBL" id="ESO06908.1"/>
    </source>
</evidence>
<dbReference type="KEGG" id="hro:HELRODRAFT_191240"/>
<feature type="transmembrane region" description="Helical" evidence="1">
    <location>
        <begin position="358"/>
        <end position="382"/>
    </location>
</feature>
<name>T1FSS2_HELRO</name>
<evidence type="ECO:0000256" key="1">
    <source>
        <dbReference type="SAM" id="Phobius"/>
    </source>
</evidence>
<keyword evidence="1" id="KW-0472">Membrane</keyword>
<dbReference type="InParanoid" id="T1FSS2"/>
<keyword evidence="1" id="KW-0812">Transmembrane</keyword>
<reference evidence="4" key="1">
    <citation type="submission" date="2012-12" db="EMBL/GenBank/DDBJ databases">
        <authorList>
            <person name="Hellsten U."/>
            <person name="Grimwood J."/>
            <person name="Chapman J.A."/>
            <person name="Shapiro H."/>
            <person name="Aerts A."/>
            <person name="Otillar R.P."/>
            <person name="Terry A.Y."/>
            <person name="Boore J.L."/>
            <person name="Simakov O."/>
            <person name="Marletaz F."/>
            <person name="Cho S.-J."/>
            <person name="Edsinger-Gonzales E."/>
            <person name="Havlak P."/>
            <person name="Kuo D.-H."/>
            <person name="Larsson T."/>
            <person name="Lv J."/>
            <person name="Arendt D."/>
            <person name="Savage R."/>
            <person name="Osoegawa K."/>
            <person name="de Jong P."/>
            <person name="Lindberg D.R."/>
            <person name="Seaver E.C."/>
            <person name="Weisblat D.A."/>
            <person name="Putnam N.H."/>
            <person name="Grigoriev I.V."/>
            <person name="Rokhsar D.S."/>
        </authorList>
    </citation>
    <scope>NUCLEOTIDE SEQUENCE</scope>
</reference>
<dbReference type="OMA" id="CERNESN"/>
<gene>
    <name evidence="3" type="primary">20211869</name>
    <name evidence="2" type="ORF">HELRODRAFT_191240</name>
</gene>
<proteinExistence type="predicted"/>
<protein>
    <recommendedName>
        <fullName evidence="5">CUB domain-containing protein</fullName>
    </recommendedName>
</protein>
<dbReference type="HOGENOM" id="CLU_029488_4_1_1"/>
<sequence length="528" mass="58702">MYVKKVQQYCFPWHFNASCGPDEMIMMTSAMYGRSSKGRCSGRRSCHVVTPDPILYQLKPCPNDFSVSLEADYSCVKVEMGKPYTCNHFGDPQIVNEPRGYLASLVVEELKIGGPRCPWMITASRGQQINFTLHDYGVALRRDDVISIQTMASPQSLIRHENELHLLQAYHDARHRTRRNQLEHAPSCKVYVTLRDVEARSANSAIIDVADCTSKERIRHVMLSEGPKVEVTMMDLKVKEEIIYYALHFEAVGCADPIVPRGAHLRRNGIQATITCNFTIQSWHIVCQGDGWYGSVDNCTVETPTKSSMVLNDSTEIYPLDYKNKGGGTIKAGSTSVDALGHVEVVVPNDLEGGGLSLLVAVMVGLVLGVLIGVVLLTLVLSCHKKLYSKKRLREAKELSSQRVLYSTRRDVINDNDDDNYNADSNNINNYAPTTTSTPNYHHLHTNNNNTNNNTTSTTTYCPSYHYSPGNGFGSTGSTLLAGRNYLDFQDGIRYTHVCGLGAMDVVPPCERNESNNNNVCNDNRQAS</sequence>
<dbReference type="GeneID" id="20211869"/>
<dbReference type="AlphaFoldDB" id="T1FSS2"/>
<dbReference type="EMBL" id="AMQM01003707">
    <property type="status" value="NOT_ANNOTATED_CDS"/>
    <property type="molecule type" value="Genomic_DNA"/>
</dbReference>
<evidence type="ECO:0008006" key="5">
    <source>
        <dbReference type="Google" id="ProtNLM"/>
    </source>
</evidence>
<dbReference type="Proteomes" id="UP000015101">
    <property type="component" value="Unassembled WGS sequence"/>
</dbReference>
<dbReference type="RefSeq" id="XP_009015004.1">
    <property type="nucleotide sequence ID" value="XM_009016756.1"/>
</dbReference>
<evidence type="ECO:0000313" key="3">
    <source>
        <dbReference type="EnsemblMetazoa" id="HelroP191240"/>
    </source>
</evidence>
<evidence type="ECO:0000313" key="4">
    <source>
        <dbReference type="Proteomes" id="UP000015101"/>
    </source>
</evidence>
<accession>T1FSS2</accession>
<dbReference type="CTD" id="20211869"/>
<reference evidence="3" key="3">
    <citation type="submission" date="2015-06" db="UniProtKB">
        <authorList>
            <consortium name="EnsemblMetazoa"/>
        </authorList>
    </citation>
    <scope>IDENTIFICATION</scope>
</reference>
<dbReference type="EnsemblMetazoa" id="HelroT191240">
    <property type="protein sequence ID" value="HelroP191240"/>
    <property type="gene ID" value="HelroG191240"/>
</dbReference>
<dbReference type="CDD" id="cd22823">
    <property type="entry name" value="Gal_Rha_Lectin"/>
    <property type="match status" value="1"/>
</dbReference>
<keyword evidence="1" id="KW-1133">Transmembrane helix</keyword>
<reference evidence="2 4" key="2">
    <citation type="journal article" date="2013" name="Nature">
        <title>Insights into bilaterian evolution from three spiralian genomes.</title>
        <authorList>
            <person name="Simakov O."/>
            <person name="Marletaz F."/>
            <person name="Cho S.J."/>
            <person name="Edsinger-Gonzales E."/>
            <person name="Havlak P."/>
            <person name="Hellsten U."/>
            <person name="Kuo D.H."/>
            <person name="Larsson T."/>
            <person name="Lv J."/>
            <person name="Arendt D."/>
            <person name="Savage R."/>
            <person name="Osoegawa K."/>
            <person name="de Jong P."/>
            <person name="Grimwood J."/>
            <person name="Chapman J.A."/>
            <person name="Shapiro H."/>
            <person name="Aerts A."/>
            <person name="Otillar R.P."/>
            <person name="Terry A.Y."/>
            <person name="Boore J.L."/>
            <person name="Grigoriev I.V."/>
            <person name="Lindberg D.R."/>
            <person name="Seaver E.C."/>
            <person name="Weisblat D.A."/>
            <person name="Putnam N.H."/>
            <person name="Rokhsar D.S."/>
        </authorList>
    </citation>
    <scope>NUCLEOTIDE SEQUENCE</scope>
</reference>